<reference evidence="1" key="2">
    <citation type="submission" date="2021-02" db="EMBL/GenBank/DDBJ databases">
        <authorList>
            <person name="Kimball J.A."/>
            <person name="Haas M.W."/>
            <person name="Macchietto M."/>
            <person name="Kono T."/>
            <person name="Duquette J."/>
            <person name="Shao M."/>
        </authorList>
    </citation>
    <scope>NUCLEOTIDE SEQUENCE</scope>
    <source>
        <tissue evidence="1">Fresh leaf tissue</tissue>
    </source>
</reference>
<comment type="caution">
    <text evidence="1">The sequence shown here is derived from an EMBL/GenBank/DDBJ whole genome shotgun (WGS) entry which is preliminary data.</text>
</comment>
<organism evidence="1 2">
    <name type="scientific">Zizania palustris</name>
    <name type="common">Northern wild rice</name>
    <dbReference type="NCBI Taxonomy" id="103762"/>
    <lineage>
        <taxon>Eukaryota</taxon>
        <taxon>Viridiplantae</taxon>
        <taxon>Streptophyta</taxon>
        <taxon>Embryophyta</taxon>
        <taxon>Tracheophyta</taxon>
        <taxon>Spermatophyta</taxon>
        <taxon>Magnoliopsida</taxon>
        <taxon>Liliopsida</taxon>
        <taxon>Poales</taxon>
        <taxon>Poaceae</taxon>
        <taxon>BOP clade</taxon>
        <taxon>Oryzoideae</taxon>
        <taxon>Oryzeae</taxon>
        <taxon>Zizaniinae</taxon>
        <taxon>Zizania</taxon>
    </lineage>
</organism>
<sequence length="109" mass="12294">MTVYNDHGKETDEAPTARSSGLEMWFGRRWHRLLGNGNRELLPDGCQRDPAAVTAFTPRQTNVRFISYALKFLSVNQWLNMILITVARVDQGYTSKNPSTITAAFTMGN</sequence>
<evidence type="ECO:0000313" key="2">
    <source>
        <dbReference type="Proteomes" id="UP000729402"/>
    </source>
</evidence>
<dbReference type="EMBL" id="JAAALK010000283">
    <property type="protein sequence ID" value="KAG8069717.1"/>
    <property type="molecule type" value="Genomic_DNA"/>
</dbReference>
<keyword evidence="2" id="KW-1185">Reference proteome</keyword>
<evidence type="ECO:0000313" key="1">
    <source>
        <dbReference type="EMBL" id="KAG8069717.1"/>
    </source>
</evidence>
<dbReference type="Proteomes" id="UP000729402">
    <property type="component" value="Unassembled WGS sequence"/>
</dbReference>
<name>A0A8J5SIJ8_ZIZPA</name>
<accession>A0A8J5SIJ8</accession>
<dbReference type="AlphaFoldDB" id="A0A8J5SIJ8"/>
<protein>
    <submittedName>
        <fullName evidence="1">Uncharacterized protein</fullName>
    </submittedName>
</protein>
<gene>
    <name evidence="1" type="ORF">GUJ93_ZPchr0006g44195</name>
</gene>
<reference evidence="1" key="1">
    <citation type="journal article" date="2021" name="bioRxiv">
        <title>Whole Genome Assembly and Annotation of Northern Wild Rice, Zizania palustris L., Supports a Whole Genome Duplication in the Zizania Genus.</title>
        <authorList>
            <person name="Haas M."/>
            <person name="Kono T."/>
            <person name="Macchietto M."/>
            <person name="Millas R."/>
            <person name="McGilp L."/>
            <person name="Shao M."/>
            <person name="Duquette J."/>
            <person name="Hirsch C.N."/>
            <person name="Kimball J."/>
        </authorList>
    </citation>
    <scope>NUCLEOTIDE SEQUENCE</scope>
    <source>
        <tissue evidence="1">Fresh leaf tissue</tissue>
    </source>
</reference>
<proteinExistence type="predicted"/>